<name>A0A1G8S355_9BACI</name>
<dbReference type="InterPro" id="IPR003764">
    <property type="entry name" value="GlcNAc_6-P_deAcase"/>
</dbReference>
<keyword evidence="6 9" id="KW-0119">Carbohydrate metabolism</keyword>
<dbReference type="InterPro" id="IPR011059">
    <property type="entry name" value="Metal-dep_hydrolase_composite"/>
</dbReference>
<comment type="catalytic activity">
    <reaction evidence="7">
        <text>N-acetyl-D-glucosamine 6-phosphate + H2O = D-glucosamine 6-phosphate + acetate</text>
        <dbReference type="Rhea" id="RHEA:22936"/>
        <dbReference type="ChEBI" id="CHEBI:15377"/>
        <dbReference type="ChEBI" id="CHEBI:30089"/>
        <dbReference type="ChEBI" id="CHEBI:57513"/>
        <dbReference type="ChEBI" id="CHEBI:58725"/>
        <dbReference type="EC" id="3.5.1.25"/>
    </reaction>
</comment>
<feature type="domain" description="Amidohydrolase-related" evidence="12">
    <location>
        <begin position="59"/>
        <end position="388"/>
    </location>
</feature>
<evidence type="ECO:0000256" key="9">
    <source>
        <dbReference type="PIRNR" id="PIRNR038994"/>
    </source>
</evidence>
<sequence length="395" mass="42322">MPSQSSVILHGMQLVTNHKVLANGYIFLENEKIVAVGTDLKETDYPDIPRRSYGEDIVAVPGFIDIHIHGGYGVDVMDATPEVFETLESSLPSEGTTAYLATTITQEEENINEALNAAASFRAKQATGGAEMLGIHLEGPFINAKKKGAQPEEHIKNGDVNIYKTFQHAADDGIRIVTCAPELAGGTDLTTYLNETGVIPSIGHSDASYDEMEAAIAAGAKHVTHLYNGMRGFHHRDPGVVGAAFTKDELNSELIVDGLHSSPGAVAAAYRASGYRNLCLITDSMRAKGLHDGTYDLGGQEVTVQGEKATLADGTLASSIVTMDGCFRNMRSFTDATLPELAAMTSGNQAEALGISDRKGSLEPHQDGDIVLLNEALEVEETWCRGQLAFQDKER</sequence>
<dbReference type="RefSeq" id="WP_090399862.1">
    <property type="nucleotide sequence ID" value="NZ_FNEN01000022.1"/>
</dbReference>
<dbReference type="Gene3D" id="2.30.40.10">
    <property type="entry name" value="Urease, subunit C, domain 1"/>
    <property type="match status" value="1"/>
</dbReference>
<gene>
    <name evidence="13" type="ORF">SAMN04488123_12228</name>
</gene>
<accession>A0A1G8S355</accession>
<keyword evidence="14" id="KW-1185">Reference proteome</keyword>
<evidence type="ECO:0000313" key="13">
    <source>
        <dbReference type="EMBL" id="SDJ23657.1"/>
    </source>
</evidence>
<evidence type="ECO:0000256" key="11">
    <source>
        <dbReference type="PIRSR" id="PIRSR038994-3"/>
    </source>
</evidence>
<dbReference type="PIRSF" id="PIRSF038994">
    <property type="entry name" value="NagA"/>
    <property type="match status" value="1"/>
</dbReference>
<comment type="pathway">
    <text evidence="8">Amino-sugar metabolism; N-acetylneuraminate degradation; D-fructose 6-phosphate from N-acetylneuraminate: step 4/5.</text>
</comment>
<dbReference type="InterPro" id="IPR032466">
    <property type="entry name" value="Metal_Hydrolase"/>
</dbReference>
<evidence type="ECO:0000256" key="8">
    <source>
        <dbReference type="ARBA" id="ARBA00060590"/>
    </source>
</evidence>
<feature type="binding site" evidence="11">
    <location>
        <position position="225"/>
    </location>
    <ligand>
        <name>Zn(2+)</name>
        <dbReference type="ChEBI" id="CHEBI:29105"/>
    </ligand>
</feature>
<evidence type="ECO:0000259" key="12">
    <source>
        <dbReference type="Pfam" id="PF01979"/>
    </source>
</evidence>
<comment type="cofactor">
    <cofactor evidence="11">
        <name>a divalent metal cation</name>
        <dbReference type="ChEBI" id="CHEBI:60240"/>
    </cofactor>
    <text evidence="11">Binds 1 divalent metal cation per subunit.</text>
</comment>
<evidence type="ECO:0000256" key="1">
    <source>
        <dbReference type="ARBA" id="ARBA00010716"/>
    </source>
</evidence>
<dbReference type="SUPFAM" id="SSF51556">
    <property type="entry name" value="Metallo-dependent hydrolases"/>
    <property type="match status" value="1"/>
</dbReference>
<evidence type="ECO:0000256" key="5">
    <source>
        <dbReference type="ARBA" id="ARBA00022801"/>
    </source>
</evidence>
<organism evidence="13 14">
    <name type="scientific">Natribacillus halophilus</name>
    <dbReference type="NCBI Taxonomy" id="549003"/>
    <lineage>
        <taxon>Bacteria</taxon>
        <taxon>Bacillati</taxon>
        <taxon>Bacillota</taxon>
        <taxon>Bacilli</taxon>
        <taxon>Bacillales</taxon>
        <taxon>Bacillaceae</taxon>
        <taxon>Natribacillus</taxon>
    </lineage>
</organism>
<proteinExistence type="inferred from homology"/>
<evidence type="ECO:0000256" key="7">
    <source>
        <dbReference type="ARBA" id="ARBA00047647"/>
    </source>
</evidence>
<dbReference type="GO" id="GO:0008448">
    <property type="term" value="F:N-acetylglucosamine-6-phosphate deacetylase activity"/>
    <property type="evidence" value="ECO:0007669"/>
    <property type="project" value="UniProtKB-EC"/>
</dbReference>
<reference evidence="13 14" key="1">
    <citation type="submission" date="2016-10" db="EMBL/GenBank/DDBJ databases">
        <authorList>
            <person name="de Groot N.N."/>
        </authorList>
    </citation>
    <scope>NUCLEOTIDE SEQUENCE [LARGE SCALE GENOMIC DNA]</scope>
    <source>
        <strain evidence="13 14">DSM 21771</strain>
    </source>
</reference>
<feature type="active site" description="Proton donor/acceptor" evidence="10">
    <location>
        <position position="283"/>
    </location>
</feature>
<dbReference type="OrthoDB" id="9776488at2"/>
<dbReference type="InterPro" id="IPR006680">
    <property type="entry name" value="Amidohydro-rel"/>
</dbReference>
<dbReference type="Pfam" id="PF01979">
    <property type="entry name" value="Amidohydro_1"/>
    <property type="match status" value="1"/>
</dbReference>
<dbReference type="FunFam" id="3.20.20.140:FF:000004">
    <property type="entry name" value="N-acetylglucosamine-6-phosphate deacetylase"/>
    <property type="match status" value="1"/>
</dbReference>
<evidence type="ECO:0000313" key="14">
    <source>
        <dbReference type="Proteomes" id="UP000198853"/>
    </source>
</evidence>
<keyword evidence="5 9" id="KW-0378">Hydrolase</keyword>
<keyword evidence="4 11" id="KW-0479">Metal-binding</keyword>
<dbReference type="CDD" id="cd00854">
    <property type="entry name" value="NagA"/>
    <property type="match status" value="1"/>
</dbReference>
<dbReference type="PANTHER" id="PTHR11113:SF14">
    <property type="entry name" value="N-ACETYLGLUCOSAMINE-6-PHOSPHATE DEACETYLASE"/>
    <property type="match status" value="1"/>
</dbReference>
<evidence type="ECO:0000256" key="2">
    <source>
        <dbReference type="ARBA" id="ARBA00011899"/>
    </source>
</evidence>
<evidence type="ECO:0000256" key="6">
    <source>
        <dbReference type="ARBA" id="ARBA00023277"/>
    </source>
</evidence>
<protein>
    <recommendedName>
        <fullName evidence="3">N-acetylglucosamine-6-phosphate deacetylase</fullName>
        <ecNumber evidence="2">3.5.1.25</ecNumber>
    </recommendedName>
</protein>
<dbReference type="PANTHER" id="PTHR11113">
    <property type="entry name" value="N-ACETYLGLUCOSAMINE-6-PHOSPHATE DEACETYLASE"/>
    <property type="match status" value="1"/>
</dbReference>
<evidence type="ECO:0000256" key="4">
    <source>
        <dbReference type="ARBA" id="ARBA00022723"/>
    </source>
</evidence>
<dbReference type="SUPFAM" id="SSF51338">
    <property type="entry name" value="Composite domain of metallo-dependent hydrolases"/>
    <property type="match status" value="1"/>
</dbReference>
<comment type="similarity">
    <text evidence="1 9">Belongs to the metallo-dependent hydrolases superfamily. NagA family.</text>
</comment>
<dbReference type="GO" id="GO:0046872">
    <property type="term" value="F:metal ion binding"/>
    <property type="evidence" value="ECO:0007669"/>
    <property type="project" value="UniProtKB-KW"/>
</dbReference>
<dbReference type="NCBIfam" id="TIGR00221">
    <property type="entry name" value="nagA"/>
    <property type="match status" value="1"/>
</dbReference>
<feature type="binding site" evidence="11">
    <location>
        <position position="138"/>
    </location>
    <ligand>
        <name>Zn(2+)</name>
        <dbReference type="ChEBI" id="CHEBI:29105"/>
    </ligand>
</feature>
<dbReference type="EMBL" id="FNEN01000022">
    <property type="protein sequence ID" value="SDJ23657.1"/>
    <property type="molecule type" value="Genomic_DNA"/>
</dbReference>
<evidence type="ECO:0000256" key="3">
    <source>
        <dbReference type="ARBA" id="ARBA00018029"/>
    </source>
</evidence>
<dbReference type="AlphaFoldDB" id="A0A1G8S355"/>
<dbReference type="EC" id="3.5.1.25" evidence="2"/>
<dbReference type="Proteomes" id="UP000198853">
    <property type="component" value="Unassembled WGS sequence"/>
</dbReference>
<dbReference type="GO" id="GO:0006046">
    <property type="term" value="P:N-acetylglucosamine catabolic process"/>
    <property type="evidence" value="ECO:0007669"/>
    <property type="project" value="TreeGrafter"/>
</dbReference>
<evidence type="ECO:0000256" key="10">
    <source>
        <dbReference type="PIRSR" id="PIRSR038994-1"/>
    </source>
</evidence>
<feature type="binding site" evidence="11">
    <location>
        <position position="204"/>
    </location>
    <ligand>
        <name>Zn(2+)</name>
        <dbReference type="ChEBI" id="CHEBI:29105"/>
    </ligand>
</feature>
<dbReference type="Gene3D" id="3.20.20.140">
    <property type="entry name" value="Metal-dependent hydrolases"/>
    <property type="match status" value="1"/>
</dbReference>